<evidence type="ECO:0000313" key="14">
    <source>
        <dbReference type="EMBL" id="KAF9446499.1"/>
    </source>
</evidence>
<evidence type="ECO:0000256" key="9">
    <source>
        <dbReference type="ARBA" id="ARBA00023329"/>
    </source>
</evidence>
<feature type="compositionally biased region" description="Polar residues" evidence="12">
    <location>
        <begin position="208"/>
        <end position="223"/>
    </location>
</feature>
<evidence type="ECO:0000313" key="15">
    <source>
        <dbReference type="Proteomes" id="UP000807342"/>
    </source>
</evidence>
<gene>
    <name evidence="14" type="ORF">P691DRAFT_708464</name>
</gene>
<organism evidence="14 15">
    <name type="scientific">Macrolepiota fuliginosa MF-IS2</name>
    <dbReference type="NCBI Taxonomy" id="1400762"/>
    <lineage>
        <taxon>Eukaryota</taxon>
        <taxon>Fungi</taxon>
        <taxon>Dikarya</taxon>
        <taxon>Basidiomycota</taxon>
        <taxon>Agaricomycotina</taxon>
        <taxon>Agaricomycetes</taxon>
        <taxon>Agaricomycetidae</taxon>
        <taxon>Agaricales</taxon>
        <taxon>Agaricineae</taxon>
        <taxon>Agaricaceae</taxon>
        <taxon>Macrolepiota</taxon>
    </lineage>
</organism>
<evidence type="ECO:0000256" key="12">
    <source>
        <dbReference type="SAM" id="MobiDB-lite"/>
    </source>
</evidence>
<feature type="region of interest" description="Disordered" evidence="12">
    <location>
        <begin position="204"/>
        <end position="234"/>
    </location>
</feature>
<feature type="compositionally biased region" description="Gly residues" evidence="12">
    <location>
        <begin position="180"/>
        <end position="189"/>
    </location>
</feature>
<keyword evidence="9 10" id="KW-0968">Cytoplasmic vesicle</keyword>
<dbReference type="PANTHER" id="PTHR10121:SF0">
    <property type="entry name" value="COATOMER SUBUNIT DELTA"/>
    <property type="match status" value="1"/>
</dbReference>
<dbReference type="Gene3D" id="2.60.40.1170">
    <property type="entry name" value="Mu homology domain, subdomain B"/>
    <property type="match status" value="2"/>
</dbReference>
<evidence type="ECO:0000256" key="7">
    <source>
        <dbReference type="ARBA" id="ARBA00023034"/>
    </source>
</evidence>
<dbReference type="GO" id="GO:0015031">
    <property type="term" value="P:protein transport"/>
    <property type="evidence" value="ECO:0007669"/>
    <property type="project" value="UniProtKB-KW"/>
</dbReference>
<keyword evidence="3 10" id="KW-0813">Transport</keyword>
<dbReference type="GO" id="GO:0030126">
    <property type="term" value="C:COPI vesicle coat"/>
    <property type="evidence" value="ECO:0007669"/>
    <property type="project" value="UniProtKB-UniRule"/>
</dbReference>
<dbReference type="OrthoDB" id="10266042at2759"/>
<keyword evidence="8 10" id="KW-0472">Membrane</keyword>
<dbReference type="Pfam" id="PF01217">
    <property type="entry name" value="Clat_adaptor_s"/>
    <property type="match status" value="1"/>
</dbReference>
<comment type="subcellular location">
    <subcellularLocation>
        <location evidence="10 11">Cytoplasm</location>
    </subcellularLocation>
    <subcellularLocation>
        <location evidence="10 11">Cytoplasmic vesicle</location>
        <location evidence="10 11">COPI-coated vesicle membrane</location>
        <topology evidence="10 11">Peripheral membrane protein</topology>
        <orientation evidence="10 11">Cytoplasmic side</orientation>
    </subcellularLocation>
    <subcellularLocation>
        <location evidence="10 11">Golgi apparatus membrane</location>
        <topology evidence="10 11">Peripheral membrane protein</topology>
        <orientation evidence="10 11">Cytoplasmic side</orientation>
    </subcellularLocation>
</comment>
<dbReference type="InterPro" id="IPR028565">
    <property type="entry name" value="MHD"/>
</dbReference>
<evidence type="ECO:0000256" key="1">
    <source>
        <dbReference type="ARBA" id="ARBA00010516"/>
    </source>
</evidence>
<dbReference type="PANTHER" id="PTHR10121">
    <property type="entry name" value="COATOMER SUBUNIT DELTA"/>
    <property type="match status" value="1"/>
</dbReference>
<dbReference type="EMBL" id="MU151242">
    <property type="protein sequence ID" value="KAF9446499.1"/>
    <property type="molecule type" value="Genomic_DNA"/>
</dbReference>
<dbReference type="GO" id="GO:0000139">
    <property type="term" value="C:Golgi membrane"/>
    <property type="evidence" value="ECO:0007669"/>
    <property type="project" value="UniProtKB-SubCell"/>
</dbReference>
<sequence>MVVLAASICTKGGKPVISRQFRDMTRARIESLLASFPKLIPTNTQHTSVETPEVRYVYQPLEDLYILLITNKASNILQDIDTLHLFARVVSDLCRSADEREILKNAFELLGAFDEIVSLGYKENVNLMQVRSVLEMESHEEKIQEIIARNKEAEAKEELKRRAKQLEIQRREQQRRTASGAGGSSYLGGGISGYAPVPRFEAPEAASHTPSHVSSTSANTSTRAPAFKGSGMKLGAKKTKQAELLDALGGDVLASTGGAPDLSVPSTPAVAEPPAPQKTSGERGSLPEVEKESIHILIKEQLSLQLMRDGGVQSMELKGDMNLQISDPARAQIRIALAPSSTDFGGKSLQFKQHPNVAKFGPGQERIIALKDTSRSFPVNQSLAVLRWRYAGTDESNVPLSINCWPTPSNDGTVEVSMEYELENENITLHDTVISIPLPDGSYPTVSSHSGEWSLDPSSHSISWSIPLIAADDESRSGSLIFTVGGDDAGAFFPVEVSFIAGGSLAGIGVASVTHIDGGEEAEYSVDTYITTEEFLVV</sequence>
<feature type="domain" description="MHD" evidence="13">
    <location>
        <begin position="291"/>
        <end position="538"/>
    </location>
</feature>
<dbReference type="InterPro" id="IPR022775">
    <property type="entry name" value="AP_mu_sigma_su"/>
</dbReference>
<dbReference type="InterPro" id="IPR027059">
    <property type="entry name" value="Coatomer_dsu"/>
</dbReference>
<comment type="similarity">
    <text evidence="1 10">Belongs to the adaptor complexes medium subunit family. Delta-COP subfamily.</text>
</comment>
<evidence type="ECO:0000256" key="5">
    <source>
        <dbReference type="ARBA" id="ARBA00022892"/>
    </source>
</evidence>
<evidence type="ECO:0000256" key="8">
    <source>
        <dbReference type="ARBA" id="ARBA00023136"/>
    </source>
</evidence>
<dbReference type="Proteomes" id="UP000807342">
    <property type="component" value="Unassembled WGS sequence"/>
</dbReference>
<evidence type="ECO:0000256" key="6">
    <source>
        <dbReference type="ARBA" id="ARBA00022927"/>
    </source>
</evidence>
<dbReference type="FunFam" id="3.30.450.60:FF:000003">
    <property type="entry name" value="Coatomer subunit delta"/>
    <property type="match status" value="1"/>
</dbReference>
<evidence type="ECO:0000256" key="11">
    <source>
        <dbReference type="RuleBase" id="RU366052"/>
    </source>
</evidence>
<dbReference type="SUPFAM" id="SSF49447">
    <property type="entry name" value="Second domain of Mu2 adaptin subunit (ap50) of ap2 adaptor"/>
    <property type="match status" value="1"/>
</dbReference>
<keyword evidence="4 10" id="KW-0963">Cytoplasm</keyword>
<dbReference type="CDD" id="cd09254">
    <property type="entry name" value="AP_delta-COPI_MHD"/>
    <property type="match status" value="1"/>
</dbReference>
<dbReference type="CDD" id="cd22249">
    <property type="entry name" value="UDM1_RNF168_RNF169-like"/>
    <property type="match status" value="1"/>
</dbReference>
<dbReference type="GO" id="GO:0006888">
    <property type="term" value="P:endoplasmic reticulum to Golgi vesicle-mediated transport"/>
    <property type="evidence" value="ECO:0007669"/>
    <property type="project" value="TreeGrafter"/>
</dbReference>
<dbReference type="InterPro" id="IPR011012">
    <property type="entry name" value="Longin-like_dom_sf"/>
</dbReference>
<evidence type="ECO:0000256" key="10">
    <source>
        <dbReference type="RuleBase" id="RU364018"/>
    </source>
</evidence>
<feature type="region of interest" description="Disordered" evidence="12">
    <location>
        <begin position="168"/>
        <end position="189"/>
    </location>
</feature>
<dbReference type="PROSITE" id="PS51072">
    <property type="entry name" value="MHD"/>
    <property type="match status" value="1"/>
</dbReference>
<dbReference type="GO" id="GO:0051645">
    <property type="term" value="P:Golgi localization"/>
    <property type="evidence" value="ECO:0007669"/>
    <property type="project" value="TreeGrafter"/>
</dbReference>
<evidence type="ECO:0000256" key="2">
    <source>
        <dbReference type="ARBA" id="ARBA00011775"/>
    </source>
</evidence>
<comment type="subunit">
    <text evidence="2 10">Oligomeric complex that consists of at least the alpha, beta, beta', gamma, delta, epsilon and zeta subunits.</text>
</comment>
<evidence type="ECO:0000256" key="4">
    <source>
        <dbReference type="ARBA" id="ARBA00022490"/>
    </source>
</evidence>
<comment type="function">
    <text evidence="10">The coatomer is a cytosolic protein complex that binds to dilysine motifs and reversibly associates with Golgi non-clathrin-coated vesicles, which further mediate biosynthetic protein transport from the ER, via the Golgi up to the trans Golgi network. Coatomer complex is required for budding from Golgi membranes, and is essential for the retrograde Golgi-to-ER transport of dilysine-tagged proteins.</text>
</comment>
<dbReference type="InterPro" id="IPR036168">
    <property type="entry name" value="AP2_Mu_C_sf"/>
</dbReference>
<evidence type="ECO:0000256" key="3">
    <source>
        <dbReference type="ARBA" id="ARBA00022448"/>
    </source>
</evidence>
<dbReference type="Gene3D" id="3.30.450.60">
    <property type="match status" value="1"/>
</dbReference>
<accession>A0A9P6C2G6</accession>
<dbReference type="GO" id="GO:0006890">
    <property type="term" value="P:retrograde vesicle-mediated transport, Golgi to endoplasmic reticulum"/>
    <property type="evidence" value="ECO:0007669"/>
    <property type="project" value="UniProtKB-UniRule"/>
</dbReference>
<reference evidence="14" key="1">
    <citation type="submission" date="2020-11" db="EMBL/GenBank/DDBJ databases">
        <authorList>
            <consortium name="DOE Joint Genome Institute"/>
            <person name="Ahrendt S."/>
            <person name="Riley R."/>
            <person name="Andreopoulos W."/>
            <person name="Labutti K."/>
            <person name="Pangilinan J."/>
            <person name="Ruiz-Duenas F.J."/>
            <person name="Barrasa J.M."/>
            <person name="Sanchez-Garcia M."/>
            <person name="Camarero S."/>
            <person name="Miyauchi S."/>
            <person name="Serrano A."/>
            <person name="Linde D."/>
            <person name="Babiker R."/>
            <person name="Drula E."/>
            <person name="Ayuso-Fernandez I."/>
            <person name="Pacheco R."/>
            <person name="Padilla G."/>
            <person name="Ferreira P."/>
            <person name="Barriuso J."/>
            <person name="Kellner H."/>
            <person name="Castanera R."/>
            <person name="Alfaro M."/>
            <person name="Ramirez L."/>
            <person name="Pisabarro A.G."/>
            <person name="Kuo A."/>
            <person name="Tritt A."/>
            <person name="Lipzen A."/>
            <person name="He G."/>
            <person name="Yan M."/>
            <person name="Ng V."/>
            <person name="Cullen D."/>
            <person name="Martin F."/>
            <person name="Rosso M.-N."/>
            <person name="Henrissat B."/>
            <person name="Hibbett D."/>
            <person name="Martinez A.T."/>
            <person name="Grigoriev I.V."/>
        </authorList>
    </citation>
    <scope>NUCLEOTIDE SEQUENCE</scope>
    <source>
        <strain evidence="14">MF-IS2</strain>
    </source>
</reference>
<feature type="region of interest" description="Disordered" evidence="12">
    <location>
        <begin position="258"/>
        <end position="288"/>
    </location>
</feature>
<protein>
    <recommendedName>
        <fullName evidence="10">Coatomer subunit delta</fullName>
    </recommendedName>
</protein>
<dbReference type="CDD" id="cd14830">
    <property type="entry name" value="Delta_COP_N"/>
    <property type="match status" value="1"/>
</dbReference>
<keyword evidence="15" id="KW-1185">Reference proteome</keyword>
<name>A0A9P6C2G6_9AGAR</name>
<dbReference type="Pfam" id="PF00928">
    <property type="entry name" value="Adap_comp_sub"/>
    <property type="match status" value="1"/>
</dbReference>
<comment type="caution">
    <text evidence="14">The sequence shown here is derived from an EMBL/GenBank/DDBJ whole genome shotgun (WGS) entry which is preliminary data.</text>
</comment>
<evidence type="ECO:0000259" key="13">
    <source>
        <dbReference type="PROSITE" id="PS51072"/>
    </source>
</evidence>
<keyword evidence="6 10" id="KW-0653">Protein transport</keyword>
<keyword evidence="7 10" id="KW-0333">Golgi apparatus</keyword>
<dbReference type="AlphaFoldDB" id="A0A9P6C2G6"/>
<dbReference type="SUPFAM" id="SSF64356">
    <property type="entry name" value="SNARE-like"/>
    <property type="match status" value="1"/>
</dbReference>
<keyword evidence="5 10" id="KW-0931">ER-Golgi transport</keyword>
<proteinExistence type="inferred from homology"/>